<feature type="chain" id="PRO_5046997503" description="Lipoprotein" evidence="2">
    <location>
        <begin position="21"/>
        <end position="687"/>
    </location>
</feature>
<dbReference type="EMBL" id="CP082275">
    <property type="protein sequence ID" value="USH03299.1"/>
    <property type="molecule type" value="Genomic_DNA"/>
</dbReference>
<dbReference type="RefSeq" id="WP_251878167.1">
    <property type="nucleotide sequence ID" value="NZ_CP082275.1"/>
</dbReference>
<organism evidence="3 4">
    <name type="scientific">Grimontia kaedaensis</name>
    <dbReference type="NCBI Taxonomy" id="2872157"/>
    <lineage>
        <taxon>Bacteria</taxon>
        <taxon>Pseudomonadati</taxon>
        <taxon>Pseudomonadota</taxon>
        <taxon>Gammaproteobacteria</taxon>
        <taxon>Vibrionales</taxon>
        <taxon>Vibrionaceae</taxon>
        <taxon>Grimontia</taxon>
    </lineage>
</organism>
<protein>
    <recommendedName>
        <fullName evidence="5">Lipoprotein</fullName>
    </recommendedName>
</protein>
<name>A0ABY4WV16_9GAMM</name>
<feature type="region of interest" description="Disordered" evidence="1">
    <location>
        <begin position="31"/>
        <end position="54"/>
    </location>
</feature>
<feature type="signal peptide" evidence="2">
    <location>
        <begin position="1"/>
        <end position="20"/>
    </location>
</feature>
<evidence type="ECO:0000256" key="2">
    <source>
        <dbReference type="SAM" id="SignalP"/>
    </source>
</evidence>
<evidence type="ECO:0000256" key="1">
    <source>
        <dbReference type="SAM" id="MobiDB-lite"/>
    </source>
</evidence>
<dbReference type="PROSITE" id="PS51257">
    <property type="entry name" value="PROKAR_LIPOPROTEIN"/>
    <property type="match status" value="1"/>
</dbReference>
<gene>
    <name evidence="3" type="ORF">K6Q96_04605</name>
</gene>
<dbReference type="Proteomes" id="UP001056255">
    <property type="component" value="Chromosome I"/>
</dbReference>
<evidence type="ECO:0008006" key="5">
    <source>
        <dbReference type="Google" id="ProtNLM"/>
    </source>
</evidence>
<keyword evidence="2" id="KW-0732">Signal</keyword>
<feature type="compositionally biased region" description="Polar residues" evidence="1">
    <location>
        <begin position="31"/>
        <end position="40"/>
    </location>
</feature>
<evidence type="ECO:0000313" key="4">
    <source>
        <dbReference type="Proteomes" id="UP001056255"/>
    </source>
</evidence>
<accession>A0ABY4WV16</accession>
<sequence>MKKLRLNPLAAVIMASLALAGCNSEEMASVNDTTVNNSSEQTEKSGSENGSVTEGVTGAASLSVGVKFPKPEASPAWIGDSTTVDVEFYETGIVGSQGDAWKVKEVYEACNPDTDGDNPAPIPDGEINCGNAHEDALKGNFATSVSLTPEASNATINLLPGKYRIEAKFYNSQSQLQETSVSYVTLNEGAHSLKLRGIEATWTADKPLALSLLNNTTEDWDPTVEGTQTAAEALGITGNIVGLHLPSALTYPGSTDSNQSYFQDLLVNAGVLNENNLRPTDYATAFQPILRVMKDGQETNLYPTYFSEYTPKYDESGDPNGGTNFWRNSSLAFLFQEYTPDGAYTGLLLGDRFIGLSDDDWNASTWSARYANLEMGVFNDKTDDGEETGPVYTIRYLEDVTDWDNTQGVPIETVQVANIGSYKGGDSFWQQAFVELNGVKNTFVDGNTVQGYLIESVSSEVSEWGVNIEPAMYLSATLEKIAVAEGLKASAAEANCTELEFGGVNQDSTQYRWDEENQRWVAGMVNQAYLERQYQAQNSIEHAIKMREQNIVDMESLAVEYPNSADDYLAQADKARSEIEALIVVEADYYAQIDLNKDGIATLFEDGVFPVEPWASRYCHLNEEANWDEVAGDYNTTFSLTCSGLETKPTATGNSWEATGKMCIQPFTLRASQLNVEYETDGDIVIE</sequence>
<reference evidence="3" key="1">
    <citation type="submission" date="2021-08" db="EMBL/GenBank/DDBJ databases">
        <authorList>
            <person name="Sakaguchi M."/>
            <person name="Kikuchi T."/>
            <person name="Urbanczyk H."/>
        </authorList>
    </citation>
    <scope>NUCLEOTIDE SEQUENCE</scope>
    <source>
        <strain evidence="3">020920N</strain>
    </source>
</reference>
<proteinExistence type="predicted"/>
<keyword evidence="4" id="KW-1185">Reference proteome</keyword>
<evidence type="ECO:0000313" key="3">
    <source>
        <dbReference type="EMBL" id="USH03299.1"/>
    </source>
</evidence>